<organism evidence="3">
    <name type="scientific">Schistosoma curassoni</name>
    <dbReference type="NCBI Taxonomy" id="6186"/>
    <lineage>
        <taxon>Eukaryota</taxon>
        <taxon>Metazoa</taxon>
        <taxon>Spiralia</taxon>
        <taxon>Lophotrochozoa</taxon>
        <taxon>Platyhelminthes</taxon>
        <taxon>Trematoda</taxon>
        <taxon>Digenea</taxon>
        <taxon>Strigeidida</taxon>
        <taxon>Schistosomatoidea</taxon>
        <taxon>Schistosomatidae</taxon>
        <taxon>Schistosoma</taxon>
    </lineage>
</organism>
<evidence type="ECO:0000313" key="1">
    <source>
        <dbReference type="EMBL" id="VDO91625.1"/>
    </source>
</evidence>
<proteinExistence type="predicted"/>
<dbReference type="STRING" id="6186.A0A183JQE2"/>
<dbReference type="EMBL" id="UZAK01007170">
    <property type="protein sequence ID" value="VDO91625.1"/>
    <property type="molecule type" value="Genomic_DNA"/>
</dbReference>
<evidence type="ECO:0000313" key="2">
    <source>
        <dbReference type="Proteomes" id="UP000279833"/>
    </source>
</evidence>
<gene>
    <name evidence="1" type="ORF">SCUD_LOCUS4930</name>
</gene>
<evidence type="ECO:0000313" key="3">
    <source>
        <dbReference type="WBParaSite" id="SCUD_0000493001-mRNA-1"/>
    </source>
</evidence>
<dbReference type="AlphaFoldDB" id="A0A183JQE2"/>
<dbReference type="WBParaSite" id="SCUD_0000493001-mRNA-1">
    <property type="protein sequence ID" value="SCUD_0000493001-mRNA-1"/>
    <property type="gene ID" value="SCUD_0000493001"/>
</dbReference>
<dbReference type="Proteomes" id="UP000279833">
    <property type="component" value="Unassembled WGS sequence"/>
</dbReference>
<reference evidence="1 2" key="2">
    <citation type="submission" date="2018-11" db="EMBL/GenBank/DDBJ databases">
        <authorList>
            <consortium name="Pathogen Informatics"/>
        </authorList>
    </citation>
    <scope>NUCLEOTIDE SEQUENCE [LARGE SCALE GENOMIC DNA]</scope>
    <source>
        <strain evidence="1">Dakar</strain>
        <strain evidence="2">Dakar, Senegal</strain>
    </source>
</reference>
<sequence length="199" mass="22594">MIITIWSAINSDYVTYIGPSGTNSALVLDSLSEKLLFIIIGDWSGYIKLLERMKREGLLPSKNTYFYGFECLGKLMNKNGSQLPSSSHPQSISKNKAFNRITPKSVIPMEKIGREAKNLIGAAEKESNHWHFTGFWVSMWLCHRIDPRSSSSIIKTWITTDPPQNKLNLSSIRRVCLYRSEHLPNPLVRAKVVNPFTHS</sequence>
<accession>A0A183JQE2</accession>
<reference evidence="3" key="1">
    <citation type="submission" date="2016-06" db="UniProtKB">
        <authorList>
            <consortium name="WormBaseParasite"/>
        </authorList>
    </citation>
    <scope>IDENTIFICATION</scope>
</reference>
<keyword evidence="2" id="KW-1185">Reference proteome</keyword>
<name>A0A183JQE2_9TREM</name>
<protein>
    <submittedName>
        <fullName evidence="3">Reverse transcriptase</fullName>
    </submittedName>
</protein>